<organism evidence="2 3">
    <name type="scientific">Paenibacillus shirakamiensis</name>
    <dbReference type="NCBI Taxonomy" id="1265935"/>
    <lineage>
        <taxon>Bacteria</taxon>
        <taxon>Bacillati</taxon>
        <taxon>Bacillota</taxon>
        <taxon>Bacilli</taxon>
        <taxon>Bacillales</taxon>
        <taxon>Paenibacillaceae</taxon>
        <taxon>Paenibacillus</taxon>
    </lineage>
</organism>
<dbReference type="Proteomes" id="UP001519288">
    <property type="component" value="Unassembled WGS sequence"/>
</dbReference>
<dbReference type="Pfam" id="PF13075">
    <property type="entry name" value="DUF3939"/>
    <property type="match status" value="1"/>
</dbReference>
<dbReference type="RefSeq" id="WP_245338925.1">
    <property type="nucleotide sequence ID" value="NZ_JAGGLD010000001.1"/>
</dbReference>
<reference evidence="2 3" key="1">
    <citation type="submission" date="2021-03" db="EMBL/GenBank/DDBJ databases">
        <title>Genomic Encyclopedia of Type Strains, Phase IV (KMG-IV): sequencing the most valuable type-strain genomes for metagenomic binning, comparative biology and taxonomic classification.</title>
        <authorList>
            <person name="Goeker M."/>
        </authorList>
    </citation>
    <scope>NUCLEOTIDE SEQUENCE [LARGE SCALE GENOMIC DNA]</scope>
    <source>
        <strain evidence="2 3">DSM 26806</strain>
    </source>
</reference>
<keyword evidence="1" id="KW-0812">Transmembrane</keyword>
<accession>A0ABS4JG20</accession>
<evidence type="ECO:0000256" key="1">
    <source>
        <dbReference type="SAM" id="Phobius"/>
    </source>
</evidence>
<comment type="caution">
    <text evidence="2">The sequence shown here is derived from an EMBL/GenBank/DDBJ whole genome shotgun (WGS) entry which is preliminary data.</text>
</comment>
<sequence length="247" mass="28191">MNTWYGIRVLRTTVLMTVCALFILSMSGCMYPGKNGGQQASYRESVDRVQRAVDQFQKETGILPIVTASEDTPKYEKYKVNVDQLQKKGFIDEIPSSAYEMGGSVYFLIQNEEIKPTVKVMDLITVQKTNDVQRLVTKYKSAHAGKLPEFKEQSPGIYTVDLKVLNGESYAWTSFYSNQIVDFIMDKKGIIYPDYAFDLMQAVQKSGTKPELGKDIRDLLLDQSYYVPVRSLPYYWVNNQPVPQPNL</sequence>
<feature type="transmembrane region" description="Helical" evidence="1">
    <location>
        <begin position="12"/>
        <end position="33"/>
    </location>
</feature>
<keyword evidence="1" id="KW-0472">Membrane</keyword>
<evidence type="ECO:0000313" key="3">
    <source>
        <dbReference type="Proteomes" id="UP001519288"/>
    </source>
</evidence>
<keyword evidence="1" id="KW-1133">Transmembrane helix</keyword>
<keyword evidence="3" id="KW-1185">Reference proteome</keyword>
<gene>
    <name evidence="2" type="ORF">J2Z69_000548</name>
</gene>
<dbReference type="InterPro" id="IPR025071">
    <property type="entry name" value="DUF3939"/>
</dbReference>
<name>A0ABS4JG20_9BACL</name>
<evidence type="ECO:0008006" key="4">
    <source>
        <dbReference type="Google" id="ProtNLM"/>
    </source>
</evidence>
<protein>
    <recommendedName>
        <fullName evidence="4">DUF3939 domain-containing protein</fullName>
    </recommendedName>
</protein>
<proteinExistence type="predicted"/>
<dbReference type="EMBL" id="JAGGLD010000001">
    <property type="protein sequence ID" value="MBP1999529.1"/>
    <property type="molecule type" value="Genomic_DNA"/>
</dbReference>
<evidence type="ECO:0000313" key="2">
    <source>
        <dbReference type="EMBL" id="MBP1999529.1"/>
    </source>
</evidence>